<dbReference type="Proteomes" id="UP000321425">
    <property type="component" value="Unassembled WGS sequence"/>
</dbReference>
<dbReference type="Proteomes" id="UP000198548">
    <property type="component" value="Unassembled WGS sequence"/>
</dbReference>
<name>A0A1H7W2X1_9LACT</name>
<reference evidence="1 4" key="2">
    <citation type="submission" date="2019-07" db="EMBL/GenBank/DDBJ databases">
        <title>Whole genome shotgun sequence of Alkalibacterium putridalgicola NBRC 103243.</title>
        <authorList>
            <person name="Hosoyama A."/>
            <person name="Uohara A."/>
            <person name="Ohji S."/>
            <person name="Ichikawa N."/>
        </authorList>
    </citation>
    <scope>NUCLEOTIDE SEQUENCE [LARGE SCALE GENOMIC DNA]</scope>
    <source>
        <strain evidence="1 4">NBRC 103243</strain>
    </source>
</reference>
<evidence type="ECO:0000313" key="3">
    <source>
        <dbReference type="Proteomes" id="UP000198548"/>
    </source>
</evidence>
<dbReference type="EMBL" id="BJUX01000029">
    <property type="protein sequence ID" value="GEK90010.1"/>
    <property type="molecule type" value="Genomic_DNA"/>
</dbReference>
<evidence type="ECO:0000313" key="4">
    <source>
        <dbReference type="Proteomes" id="UP000321425"/>
    </source>
</evidence>
<dbReference type="AlphaFoldDB" id="A0A1H7W2X1"/>
<protein>
    <submittedName>
        <fullName evidence="2">Aspartate 4-decarboxylase</fullName>
    </submittedName>
</protein>
<accession>A0A1H7W2X1</accession>
<sequence length="127" mass="14627">MRADIESLNPFELNVYLKKSVNDEDESKGWLNAGRGNPNWTASVPRAAYYLLGEFATNETLDQEDDIIGSKIKDKKGRVERFQDFLDQKTSKGSSFLKDVWDNGEHLLGMKKEKWLTYILDYMIGDN</sequence>
<reference evidence="2 3" key="1">
    <citation type="submission" date="2016-10" db="EMBL/GenBank/DDBJ databases">
        <authorList>
            <person name="de Groot N.N."/>
        </authorList>
    </citation>
    <scope>NUCLEOTIDE SEQUENCE [LARGE SCALE GENOMIC DNA]</scope>
    <source>
        <strain evidence="2 3">DSM 19182</strain>
    </source>
</reference>
<dbReference type="STRING" id="426703.SAMN04488100_1307"/>
<gene>
    <name evidence="1" type="ORF">APU01nite_20490</name>
    <name evidence="2" type="ORF">SAMN04488100_1307</name>
</gene>
<dbReference type="Gene3D" id="1.10.20.110">
    <property type="match status" value="1"/>
</dbReference>
<organism evidence="2 3">
    <name type="scientific">Alkalibacterium putridalgicola</name>
    <dbReference type="NCBI Taxonomy" id="426703"/>
    <lineage>
        <taxon>Bacteria</taxon>
        <taxon>Bacillati</taxon>
        <taxon>Bacillota</taxon>
        <taxon>Bacilli</taxon>
        <taxon>Lactobacillales</taxon>
        <taxon>Carnobacteriaceae</taxon>
        <taxon>Alkalibacterium</taxon>
    </lineage>
</organism>
<evidence type="ECO:0000313" key="1">
    <source>
        <dbReference type="EMBL" id="GEK90010.1"/>
    </source>
</evidence>
<proteinExistence type="predicted"/>
<evidence type="ECO:0000313" key="2">
    <source>
        <dbReference type="EMBL" id="SEM15843.1"/>
    </source>
</evidence>
<keyword evidence="4" id="KW-1185">Reference proteome</keyword>
<dbReference type="EMBL" id="FOBL01000030">
    <property type="protein sequence ID" value="SEM15843.1"/>
    <property type="molecule type" value="Genomic_DNA"/>
</dbReference>